<dbReference type="EMBL" id="KV454018">
    <property type="protein sequence ID" value="ODV93257.1"/>
    <property type="molecule type" value="Genomic_DNA"/>
</dbReference>
<feature type="compositionally biased region" description="Basic and acidic residues" evidence="1">
    <location>
        <begin position="123"/>
        <end position="136"/>
    </location>
</feature>
<dbReference type="AlphaFoldDB" id="A0A1E4TNF0"/>
<feature type="compositionally biased region" description="Low complexity" evidence="1">
    <location>
        <begin position="40"/>
        <end position="61"/>
    </location>
</feature>
<feature type="region of interest" description="Disordered" evidence="1">
    <location>
        <begin position="1"/>
        <end position="210"/>
    </location>
</feature>
<feature type="compositionally biased region" description="Low complexity" evidence="1">
    <location>
        <begin position="144"/>
        <end position="156"/>
    </location>
</feature>
<accession>A0A1E4TNF0</accession>
<sequence length="240" mass="26189">MESRRAKIESRRRGAANRNVDVNDIVIGTPPSQGRRTRRSSASAGANAGANASASVPSSVGSGAGAGTPLKTPVRRNNKKSSSRVLTTPHSVAALQKVMSKEPASNRRRTKSPKQSGNGSEIKGNDKKRTPKKRESAIATPERQVVGGKVQKVTKTPRSRGDRKTPKSGVKKVKTPKLLRKSTIDRKAVPNFQQFSDVEEEPDLSDLDSNYEVEEDIEEVGIPERKKKFIKNKITKKIKT</sequence>
<proteinExistence type="predicted"/>
<feature type="compositionally biased region" description="Basic residues" evidence="1">
    <location>
        <begin position="73"/>
        <end position="82"/>
    </location>
</feature>
<protein>
    <submittedName>
        <fullName evidence="2">Uncharacterized protein</fullName>
    </submittedName>
</protein>
<feature type="compositionally biased region" description="Basic residues" evidence="1">
    <location>
        <begin position="169"/>
        <end position="180"/>
    </location>
</feature>
<organism evidence="2 3">
    <name type="scientific">Pachysolen tannophilus NRRL Y-2460</name>
    <dbReference type="NCBI Taxonomy" id="669874"/>
    <lineage>
        <taxon>Eukaryota</taxon>
        <taxon>Fungi</taxon>
        <taxon>Dikarya</taxon>
        <taxon>Ascomycota</taxon>
        <taxon>Saccharomycotina</taxon>
        <taxon>Pichiomycetes</taxon>
        <taxon>Pachysolenaceae</taxon>
        <taxon>Pachysolen</taxon>
    </lineage>
</organism>
<evidence type="ECO:0000313" key="3">
    <source>
        <dbReference type="Proteomes" id="UP000094236"/>
    </source>
</evidence>
<gene>
    <name evidence="2" type="ORF">PACTADRAFT_51874</name>
</gene>
<feature type="compositionally biased region" description="Acidic residues" evidence="1">
    <location>
        <begin position="197"/>
        <end position="210"/>
    </location>
</feature>
<evidence type="ECO:0000313" key="2">
    <source>
        <dbReference type="EMBL" id="ODV93257.1"/>
    </source>
</evidence>
<dbReference type="Proteomes" id="UP000094236">
    <property type="component" value="Unassembled WGS sequence"/>
</dbReference>
<reference evidence="3" key="1">
    <citation type="submission" date="2016-05" db="EMBL/GenBank/DDBJ databases">
        <title>Comparative genomics of biotechnologically important yeasts.</title>
        <authorList>
            <consortium name="DOE Joint Genome Institute"/>
            <person name="Riley R."/>
            <person name="Haridas S."/>
            <person name="Wolfe K.H."/>
            <person name="Lopes M.R."/>
            <person name="Hittinger C.T."/>
            <person name="Goker M."/>
            <person name="Salamov A."/>
            <person name="Wisecaver J."/>
            <person name="Long T.M."/>
            <person name="Aerts A.L."/>
            <person name="Barry K."/>
            <person name="Choi C."/>
            <person name="Clum A."/>
            <person name="Coughlan A.Y."/>
            <person name="Deshpande S."/>
            <person name="Douglass A.P."/>
            <person name="Hanson S.J."/>
            <person name="Klenk H.-P."/>
            <person name="Labutti K."/>
            <person name="Lapidus A."/>
            <person name="Lindquist E."/>
            <person name="Lipzen A."/>
            <person name="Meier-Kolthoff J.P."/>
            <person name="Ohm R.A."/>
            <person name="Otillar R.P."/>
            <person name="Pangilinan J."/>
            <person name="Peng Y."/>
            <person name="Rokas A."/>
            <person name="Rosa C.A."/>
            <person name="Scheuner C."/>
            <person name="Sibirny A.A."/>
            <person name="Slot J.C."/>
            <person name="Stielow J.B."/>
            <person name="Sun H."/>
            <person name="Kurtzman C.P."/>
            <person name="Blackwell M."/>
            <person name="Grigoriev I.V."/>
            <person name="Jeffries T.W."/>
        </authorList>
    </citation>
    <scope>NUCLEOTIDE SEQUENCE [LARGE SCALE GENOMIC DNA]</scope>
    <source>
        <strain evidence="3">NRRL Y-2460</strain>
    </source>
</reference>
<keyword evidence="3" id="KW-1185">Reference proteome</keyword>
<feature type="compositionally biased region" description="Basic and acidic residues" evidence="1">
    <location>
        <begin position="1"/>
        <end position="12"/>
    </location>
</feature>
<name>A0A1E4TNF0_PACTA</name>
<evidence type="ECO:0000256" key="1">
    <source>
        <dbReference type="SAM" id="MobiDB-lite"/>
    </source>
</evidence>
<feature type="non-terminal residue" evidence="2">
    <location>
        <position position="240"/>
    </location>
</feature>